<organism evidence="1 2">
    <name type="scientific">Stylosanthes scabra</name>
    <dbReference type="NCBI Taxonomy" id="79078"/>
    <lineage>
        <taxon>Eukaryota</taxon>
        <taxon>Viridiplantae</taxon>
        <taxon>Streptophyta</taxon>
        <taxon>Embryophyta</taxon>
        <taxon>Tracheophyta</taxon>
        <taxon>Spermatophyta</taxon>
        <taxon>Magnoliopsida</taxon>
        <taxon>eudicotyledons</taxon>
        <taxon>Gunneridae</taxon>
        <taxon>Pentapetalae</taxon>
        <taxon>rosids</taxon>
        <taxon>fabids</taxon>
        <taxon>Fabales</taxon>
        <taxon>Fabaceae</taxon>
        <taxon>Papilionoideae</taxon>
        <taxon>50 kb inversion clade</taxon>
        <taxon>dalbergioids sensu lato</taxon>
        <taxon>Dalbergieae</taxon>
        <taxon>Pterocarpus clade</taxon>
        <taxon>Stylosanthes</taxon>
    </lineage>
</organism>
<dbReference type="EMBL" id="JASCZI010031364">
    <property type="protein sequence ID" value="MED6126615.1"/>
    <property type="molecule type" value="Genomic_DNA"/>
</dbReference>
<evidence type="ECO:0000313" key="2">
    <source>
        <dbReference type="Proteomes" id="UP001341840"/>
    </source>
</evidence>
<evidence type="ECO:0000313" key="1">
    <source>
        <dbReference type="EMBL" id="MED6126615.1"/>
    </source>
</evidence>
<sequence>MNVPRPLSRPVQNSLILKTGYRCRGIQTRCEIDDGVKLGFKEARPWLGNLKFQFWPSFNVLQQRKVAYATLFQKARRRLQGRKLHAQLRKLRTQLGLDRIKIALCSSIACVTSLATSLATCKIQNPPFLLLFMNPLLPMPSLAFPCIFQSLKP</sequence>
<accession>A0ABU6RRM3</accession>
<keyword evidence="2" id="KW-1185">Reference proteome</keyword>
<gene>
    <name evidence="1" type="ORF">PIB30_080098</name>
</gene>
<dbReference type="Proteomes" id="UP001341840">
    <property type="component" value="Unassembled WGS sequence"/>
</dbReference>
<reference evidence="1 2" key="1">
    <citation type="journal article" date="2023" name="Plants (Basel)">
        <title>Bridging the Gap: Combining Genomics and Transcriptomics Approaches to Understand Stylosanthes scabra, an Orphan Legume from the Brazilian Caatinga.</title>
        <authorList>
            <person name="Ferreira-Neto J.R.C."/>
            <person name="da Silva M.D."/>
            <person name="Binneck E."/>
            <person name="de Melo N.F."/>
            <person name="da Silva R.H."/>
            <person name="de Melo A.L.T.M."/>
            <person name="Pandolfi V."/>
            <person name="Bustamante F.O."/>
            <person name="Brasileiro-Vidal A.C."/>
            <person name="Benko-Iseppon A.M."/>
        </authorList>
    </citation>
    <scope>NUCLEOTIDE SEQUENCE [LARGE SCALE GENOMIC DNA]</scope>
    <source>
        <tissue evidence="1">Leaves</tissue>
    </source>
</reference>
<proteinExistence type="predicted"/>
<name>A0ABU6RRM3_9FABA</name>
<comment type="caution">
    <text evidence="1">The sequence shown here is derived from an EMBL/GenBank/DDBJ whole genome shotgun (WGS) entry which is preliminary data.</text>
</comment>
<protein>
    <submittedName>
        <fullName evidence="1">Uncharacterized protein</fullName>
    </submittedName>
</protein>